<evidence type="ECO:0000313" key="1">
    <source>
        <dbReference type="EMBL" id="ADZ08408.1"/>
    </source>
</evidence>
<name>F0T7S1_METLA</name>
<dbReference type="eggNOG" id="arCOG03113">
    <property type="taxonomic scope" value="Archaea"/>
</dbReference>
<dbReference type="EMBL" id="CP002551">
    <property type="protein sequence ID" value="ADZ08408.1"/>
    <property type="molecule type" value="Genomic_DNA"/>
</dbReference>
<gene>
    <name evidence="1" type="ordered locus">Metbo_0156</name>
</gene>
<dbReference type="Pfam" id="PF02643">
    <property type="entry name" value="DUF192"/>
    <property type="match status" value="1"/>
</dbReference>
<dbReference type="RefSeq" id="WP_013643759.1">
    <property type="nucleotide sequence ID" value="NC_015216.1"/>
</dbReference>
<sequence length="123" mass="14074">MKEILIVNLTKGTKIGKVEVADSFFSRFMGLMLRKKVGKGMLLKLPQSRSRHGSAIHMFFMRFPLDIVFADSDRKVVDMVTVDPWKTYTPRAPAKYVIELEKGSIKKFDLELGDDLDFTLECV</sequence>
<dbReference type="OrthoDB" id="64208at2157"/>
<reference evidence="2" key="1">
    <citation type="submission" date="2011-02" db="EMBL/GenBank/DDBJ databases">
        <title>Complete sequence of Methanobacterium sp. AL-21.</title>
        <authorList>
            <consortium name="US DOE Joint Genome Institute"/>
            <person name="Lucas S."/>
            <person name="Copeland A."/>
            <person name="Lapidus A."/>
            <person name="Cheng J.-F."/>
            <person name="Goodwin L."/>
            <person name="Pitluck S."/>
            <person name="Chertkov O."/>
            <person name="Detter J.C."/>
            <person name="Han C."/>
            <person name="Tapia R."/>
            <person name="Land M."/>
            <person name="Hauser L."/>
            <person name="Kyrpides N."/>
            <person name="Ivanova N."/>
            <person name="Mikhailova N."/>
            <person name="Pagani I."/>
            <person name="Cadillo-Quiroz H."/>
            <person name="Imachi H."/>
            <person name="Zinder S."/>
            <person name="Liu W."/>
            <person name="Woyke T."/>
        </authorList>
    </citation>
    <scope>NUCLEOTIDE SEQUENCE [LARGE SCALE GENOMIC DNA]</scope>
    <source>
        <strain evidence="2">AL-21</strain>
    </source>
</reference>
<dbReference type="KEGG" id="mel:Metbo_0156"/>
<dbReference type="AlphaFoldDB" id="F0T7S1"/>
<keyword evidence="2" id="KW-1185">Reference proteome</keyword>
<dbReference type="STRING" id="877455.Metbo_0156"/>
<accession>F0T7S1</accession>
<reference evidence="1 2" key="2">
    <citation type="journal article" date="2014" name="Int. J. Syst. Evol. Microbiol.">
        <title>Methanobacterium paludis sp. nov. and a novel strain of Methanobacterium lacus isolated from northern peatlands.</title>
        <authorList>
            <person name="Cadillo-Quiroz H."/>
            <person name="Brauer S.L."/>
            <person name="Goodson N."/>
            <person name="Yavitt J.B."/>
            <person name="Zinder S.H."/>
        </authorList>
    </citation>
    <scope>NUCLEOTIDE SEQUENCE [LARGE SCALE GENOMIC DNA]</scope>
    <source>
        <strain evidence="1 2">AL-21</strain>
    </source>
</reference>
<evidence type="ECO:0000313" key="2">
    <source>
        <dbReference type="Proteomes" id="UP000007490"/>
    </source>
</evidence>
<dbReference type="Proteomes" id="UP000007490">
    <property type="component" value="Chromosome"/>
</dbReference>
<proteinExistence type="predicted"/>
<dbReference type="InterPro" id="IPR038695">
    <property type="entry name" value="Saro_0823-like_sf"/>
</dbReference>
<protein>
    <submittedName>
        <fullName evidence="1">Uncharacterized protein</fullName>
    </submittedName>
</protein>
<dbReference type="InterPro" id="IPR003795">
    <property type="entry name" value="DUF192"/>
</dbReference>
<dbReference type="PANTHER" id="PTHR37953:SF1">
    <property type="entry name" value="UPF0127 PROTEIN MJ1496"/>
    <property type="match status" value="1"/>
</dbReference>
<dbReference type="GeneID" id="10276582"/>
<organism evidence="1 2">
    <name type="scientific">Methanobacterium lacus (strain AL-21)</name>
    <dbReference type="NCBI Taxonomy" id="877455"/>
    <lineage>
        <taxon>Archaea</taxon>
        <taxon>Methanobacteriati</taxon>
        <taxon>Methanobacteriota</taxon>
        <taxon>Methanomada group</taxon>
        <taxon>Methanobacteria</taxon>
        <taxon>Methanobacteriales</taxon>
        <taxon>Methanobacteriaceae</taxon>
        <taxon>Methanobacterium</taxon>
    </lineage>
</organism>
<dbReference type="Gene3D" id="2.60.120.1140">
    <property type="entry name" value="Protein of unknown function DUF192"/>
    <property type="match status" value="1"/>
</dbReference>
<dbReference type="PANTHER" id="PTHR37953">
    <property type="entry name" value="UPF0127 PROTEIN MJ1496"/>
    <property type="match status" value="1"/>
</dbReference>
<dbReference type="HOGENOM" id="CLU_097039_4_2_2"/>